<reference evidence="10" key="1">
    <citation type="submission" date="2023-10" db="EMBL/GenBank/DDBJ databases">
        <authorList>
            <person name="Domelevo Entfellner J.-B."/>
        </authorList>
    </citation>
    <scope>NUCLEOTIDE SEQUENCE</scope>
</reference>
<evidence type="ECO:0000313" key="10">
    <source>
        <dbReference type="EMBL" id="CAJ1955799.1"/>
    </source>
</evidence>
<organism evidence="10 11">
    <name type="scientific">Sphenostylis stenocarpa</name>
    <dbReference type="NCBI Taxonomy" id="92480"/>
    <lineage>
        <taxon>Eukaryota</taxon>
        <taxon>Viridiplantae</taxon>
        <taxon>Streptophyta</taxon>
        <taxon>Embryophyta</taxon>
        <taxon>Tracheophyta</taxon>
        <taxon>Spermatophyta</taxon>
        <taxon>Magnoliopsida</taxon>
        <taxon>eudicotyledons</taxon>
        <taxon>Gunneridae</taxon>
        <taxon>Pentapetalae</taxon>
        <taxon>rosids</taxon>
        <taxon>fabids</taxon>
        <taxon>Fabales</taxon>
        <taxon>Fabaceae</taxon>
        <taxon>Papilionoideae</taxon>
        <taxon>50 kb inversion clade</taxon>
        <taxon>NPAAA clade</taxon>
        <taxon>indigoferoid/millettioid clade</taxon>
        <taxon>Phaseoleae</taxon>
        <taxon>Sphenostylis</taxon>
    </lineage>
</organism>
<dbReference type="EMBL" id="OY731402">
    <property type="protein sequence ID" value="CAJ1955799.1"/>
    <property type="molecule type" value="Genomic_DNA"/>
</dbReference>
<comment type="subcellular location">
    <subcellularLocation>
        <location evidence="1 9">Secreted</location>
    </subcellularLocation>
</comment>
<dbReference type="GO" id="GO:0030154">
    <property type="term" value="P:cell differentiation"/>
    <property type="evidence" value="ECO:0007669"/>
    <property type="project" value="UniProtKB-UniRule"/>
</dbReference>
<comment type="similarity">
    <text evidence="2 9">Belongs to the phytosulfokine family.</text>
</comment>
<dbReference type="GO" id="GO:0008083">
    <property type="term" value="F:growth factor activity"/>
    <property type="evidence" value="ECO:0007669"/>
    <property type="project" value="UniProtKB-UniRule"/>
</dbReference>
<dbReference type="AlphaFoldDB" id="A0AA86SVF3"/>
<keyword evidence="6 9" id="KW-0732">Signal</keyword>
<evidence type="ECO:0000256" key="8">
    <source>
        <dbReference type="ARBA" id="ARBA00023030"/>
    </source>
</evidence>
<dbReference type="Gramene" id="rna-AYBTSS11_LOCUS16317">
    <property type="protein sequence ID" value="CAJ1955799.1"/>
    <property type="gene ID" value="gene-AYBTSS11_LOCUS16317"/>
</dbReference>
<sequence>MTKALPHTSYRNSVLVWSRHISMESSGDWAQFMRFCNCNGSAFFWESSFSSSKLCARPLTTELDRSKLNEVSGEDFVLELEGGESLKQLLGVEDSKGGDEECLQRRMTLEAHLDYIYTQHHKP</sequence>
<keyword evidence="5 9" id="KW-0765">Sulfation</keyword>
<evidence type="ECO:0000256" key="1">
    <source>
        <dbReference type="ARBA" id="ARBA00004613"/>
    </source>
</evidence>
<dbReference type="GO" id="GO:0005576">
    <property type="term" value="C:extracellular region"/>
    <property type="evidence" value="ECO:0007669"/>
    <property type="project" value="UniProtKB-SubCell"/>
</dbReference>
<accession>A0AA86SVF3</accession>
<comment type="function">
    <text evidence="9">Promotes plant cell differentiation, organogenesis and somatic embryogenesis as well as cell proliferation.</text>
</comment>
<dbReference type="Pfam" id="PF06404">
    <property type="entry name" value="PSK"/>
    <property type="match status" value="1"/>
</dbReference>
<dbReference type="PANTHER" id="PTHR33285:SF22">
    <property type="entry name" value="PHYTOSULFOKINES 6-RELATED"/>
    <property type="match status" value="1"/>
</dbReference>
<keyword evidence="7 9" id="KW-0221">Differentiation</keyword>
<evidence type="ECO:0000256" key="5">
    <source>
        <dbReference type="ARBA" id="ARBA00022641"/>
    </source>
</evidence>
<evidence type="ECO:0000256" key="7">
    <source>
        <dbReference type="ARBA" id="ARBA00022782"/>
    </source>
</evidence>
<keyword evidence="11" id="KW-1185">Reference proteome</keyword>
<evidence type="ECO:0000313" key="11">
    <source>
        <dbReference type="Proteomes" id="UP001189624"/>
    </source>
</evidence>
<evidence type="ECO:0000256" key="4">
    <source>
        <dbReference type="ARBA" id="ARBA00022525"/>
    </source>
</evidence>
<proteinExistence type="inferred from homology"/>
<evidence type="ECO:0000256" key="3">
    <source>
        <dbReference type="ARBA" id="ARBA00022473"/>
    </source>
</evidence>
<keyword evidence="8 9" id="KW-0339">Growth factor</keyword>
<comment type="PTM">
    <text evidence="9">PSK-alpha is produced by endopeptidase digestion. PSK-beta is produced from PSK-alpha by exopeptidase digestion.</text>
</comment>
<evidence type="ECO:0000256" key="6">
    <source>
        <dbReference type="ARBA" id="ARBA00022729"/>
    </source>
</evidence>
<gene>
    <name evidence="10" type="ORF">AYBTSS11_LOCUS16317</name>
</gene>
<evidence type="ECO:0000256" key="2">
    <source>
        <dbReference type="ARBA" id="ARBA00010781"/>
    </source>
</evidence>
<dbReference type="GO" id="GO:0008283">
    <property type="term" value="P:cell population proliferation"/>
    <property type="evidence" value="ECO:0007669"/>
    <property type="project" value="UniProtKB-UniRule"/>
</dbReference>
<comment type="PTM">
    <text evidence="9">Sulfation is important for activity and for the binding to a putative membrane receptor.</text>
</comment>
<dbReference type="Proteomes" id="UP001189624">
    <property type="component" value="Chromosome 5"/>
</dbReference>
<keyword evidence="4 9" id="KW-0964">Secreted</keyword>
<dbReference type="PANTHER" id="PTHR33285">
    <property type="entry name" value="PHYTOSULFOKINES 3"/>
    <property type="match status" value="1"/>
</dbReference>
<keyword evidence="3 9" id="KW-0217">Developmental protein</keyword>
<protein>
    <recommendedName>
        <fullName evidence="9">Phytosulfokine</fullName>
    </recommendedName>
    <component>
        <recommendedName>
            <fullName evidence="9">Phytosulfokine-alpha</fullName>
            <shortName evidence="9">PSK-alpha</shortName>
            <shortName evidence="9">Phytosulfokine-a</shortName>
        </recommendedName>
    </component>
    <component>
        <recommendedName>
            <fullName evidence="9">Phytosulfokine-beta</fullName>
            <shortName evidence="9">PSK-beta</shortName>
            <shortName evidence="9">Phytosulfokine-b</shortName>
        </recommendedName>
    </component>
</protein>
<evidence type="ECO:0000256" key="9">
    <source>
        <dbReference type="RuleBase" id="RU368031"/>
    </source>
</evidence>
<name>A0AA86SVF3_9FABA</name>
<dbReference type="InterPro" id="IPR009438">
    <property type="entry name" value="Phytosulfokine"/>
</dbReference>